<dbReference type="FunFam" id="3.40.50.12500:FF:000001">
    <property type="entry name" value="Putative hydantoin racemase"/>
    <property type="match status" value="1"/>
</dbReference>
<comment type="catalytic activity">
    <reaction evidence="6">
        <text>D-5-isobutylhydantoin = L-5-isobutylhydantoin</text>
        <dbReference type="Rhea" id="RHEA:84231"/>
        <dbReference type="ChEBI" id="CHEBI:233609"/>
        <dbReference type="ChEBI" id="CHEBI:233610"/>
    </reaction>
</comment>
<comment type="similarity">
    <text evidence="1">Belongs to the HyuE racemase family.</text>
</comment>
<dbReference type="AlphaFoldDB" id="A0A420WML9"/>
<evidence type="ECO:0000256" key="1">
    <source>
        <dbReference type="ARBA" id="ARBA00038414"/>
    </source>
</evidence>
<dbReference type="InterPro" id="IPR015942">
    <property type="entry name" value="Asp/Glu/hydantoin_racemase"/>
</dbReference>
<comment type="catalytic activity">
    <reaction evidence="2">
        <text>a D-5-monosubstituted hydantoin = a L-5-monosubstituted hydantoin</text>
        <dbReference type="Rhea" id="RHEA:46624"/>
        <dbReference type="ChEBI" id="CHEBI:86339"/>
        <dbReference type="ChEBI" id="CHEBI:86340"/>
        <dbReference type="EC" id="5.1.99.5"/>
    </reaction>
</comment>
<dbReference type="InterPro" id="IPR052186">
    <property type="entry name" value="Hydantoin_racemase-like"/>
</dbReference>
<accession>A0A420WML9</accession>
<dbReference type="Pfam" id="PF01177">
    <property type="entry name" value="Asp_Glu_race"/>
    <property type="match status" value="1"/>
</dbReference>
<comment type="catalytic activity">
    <reaction evidence="5">
        <text>D-5-benzylhydantoin = L-5-benzylhydantoin</text>
        <dbReference type="Rhea" id="RHEA:83991"/>
        <dbReference type="ChEBI" id="CHEBI:176864"/>
        <dbReference type="ChEBI" id="CHEBI:233540"/>
    </reaction>
</comment>
<dbReference type="Gene3D" id="3.40.50.12500">
    <property type="match status" value="1"/>
</dbReference>
<dbReference type="EMBL" id="RBIG01000001">
    <property type="protein sequence ID" value="RKQ72281.1"/>
    <property type="molecule type" value="Genomic_DNA"/>
</dbReference>
<gene>
    <name evidence="7" type="ORF">BCL74_0043</name>
</gene>
<protein>
    <recommendedName>
        <fullName evidence="4">Hydantoin racemase</fullName>
        <ecNumber evidence="3">5.1.99.5</ecNumber>
    </recommendedName>
</protein>
<evidence type="ECO:0000256" key="3">
    <source>
        <dbReference type="ARBA" id="ARBA00066406"/>
    </source>
</evidence>
<evidence type="ECO:0000256" key="4">
    <source>
        <dbReference type="ARBA" id="ARBA00067972"/>
    </source>
</evidence>
<organism evidence="7 8">
    <name type="scientific">Oceanibaculum indicum</name>
    <dbReference type="NCBI Taxonomy" id="526216"/>
    <lineage>
        <taxon>Bacteria</taxon>
        <taxon>Pseudomonadati</taxon>
        <taxon>Pseudomonadota</taxon>
        <taxon>Alphaproteobacteria</taxon>
        <taxon>Rhodospirillales</taxon>
        <taxon>Oceanibaculaceae</taxon>
        <taxon>Oceanibaculum</taxon>
    </lineage>
</organism>
<evidence type="ECO:0000256" key="2">
    <source>
        <dbReference type="ARBA" id="ARBA00051635"/>
    </source>
</evidence>
<dbReference type="InterPro" id="IPR053714">
    <property type="entry name" value="Iso_Racemase_Enz_sf"/>
</dbReference>
<evidence type="ECO:0000313" key="8">
    <source>
        <dbReference type="Proteomes" id="UP000277424"/>
    </source>
</evidence>
<evidence type="ECO:0000256" key="5">
    <source>
        <dbReference type="ARBA" id="ARBA00093199"/>
    </source>
</evidence>
<dbReference type="Proteomes" id="UP000277424">
    <property type="component" value="Unassembled WGS sequence"/>
</dbReference>
<dbReference type="PANTHER" id="PTHR28047:SF5">
    <property type="entry name" value="PROTEIN DCG1"/>
    <property type="match status" value="1"/>
</dbReference>
<dbReference type="GO" id="GO:0036348">
    <property type="term" value="F:hydantoin racemase activity"/>
    <property type="evidence" value="ECO:0007669"/>
    <property type="project" value="UniProtKB-EC"/>
</dbReference>
<dbReference type="OrthoDB" id="9791723at2"/>
<evidence type="ECO:0000256" key="6">
    <source>
        <dbReference type="ARBA" id="ARBA00093234"/>
    </source>
</evidence>
<dbReference type="RefSeq" id="WP_121216660.1">
    <property type="nucleotide sequence ID" value="NZ_RBIG01000001.1"/>
</dbReference>
<proteinExistence type="inferred from homology"/>
<reference evidence="7 8" key="1">
    <citation type="submission" date="2018-10" db="EMBL/GenBank/DDBJ databases">
        <title>Comparative analysis of microorganisms from saline springs in Andes Mountain Range, Colombia.</title>
        <authorList>
            <person name="Rubin E."/>
        </authorList>
    </citation>
    <scope>NUCLEOTIDE SEQUENCE [LARGE SCALE GENOMIC DNA]</scope>
    <source>
        <strain evidence="7 8">USBA 36</strain>
    </source>
</reference>
<comment type="caution">
    <text evidence="7">The sequence shown here is derived from an EMBL/GenBank/DDBJ whole genome shotgun (WGS) entry which is preliminary data.</text>
</comment>
<sequence length="240" mass="24617">MRIVIVNPNTTASMTAKIGAAAQSVASAGTEVIAVNPPDGPVSIEGYVDEAYSVPGLLAEIRRQPADACIIACFDDTGLEAARCVTDAPVIGIGEAAFHIASLLAGKFSVITTLSRSIPAIEHNLVKYGLDRRCAKVRAAEVPVLELEDPTSDAASRIAGEIEQAKAADRCEAIVLGCAGMADLAASLSRTHGLPVIDGVAAAVKLAESVVALGLKTSRLGGYAPPRAKPYTGRFAGEAP</sequence>
<dbReference type="PANTHER" id="PTHR28047">
    <property type="entry name" value="PROTEIN DCG1"/>
    <property type="match status" value="1"/>
</dbReference>
<evidence type="ECO:0000313" key="7">
    <source>
        <dbReference type="EMBL" id="RKQ72281.1"/>
    </source>
</evidence>
<dbReference type="GO" id="GO:0047661">
    <property type="term" value="F:amino-acid racemase activity"/>
    <property type="evidence" value="ECO:0007669"/>
    <property type="project" value="InterPro"/>
</dbReference>
<name>A0A420WML9_9PROT</name>
<dbReference type="EC" id="5.1.99.5" evidence="3"/>